<dbReference type="Pfam" id="PF00361">
    <property type="entry name" value="Proton_antipo_M"/>
    <property type="match status" value="1"/>
</dbReference>
<feature type="transmembrane region" description="Helical" evidence="8">
    <location>
        <begin position="234"/>
        <end position="255"/>
    </location>
</feature>
<evidence type="ECO:0000256" key="6">
    <source>
        <dbReference type="ARBA" id="ARBA00023136"/>
    </source>
</evidence>
<feature type="domain" description="NADH:quinone oxidoreductase/Mrp antiporter transmembrane" evidence="9">
    <location>
        <begin position="123"/>
        <end position="420"/>
    </location>
</feature>
<keyword evidence="6 8" id="KW-0472">Membrane</keyword>
<comment type="similarity">
    <text evidence="2">Belongs to the CPA3 antiporters (TC 2.A.63) subunit D family.</text>
</comment>
<evidence type="ECO:0000259" key="9">
    <source>
        <dbReference type="Pfam" id="PF00361"/>
    </source>
</evidence>
<feature type="transmembrane region" description="Helical" evidence="8">
    <location>
        <begin position="293"/>
        <end position="313"/>
    </location>
</feature>
<comment type="caution">
    <text evidence="10">The sequence shown here is derived from an EMBL/GenBank/DDBJ whole genome shotgun (WGS) entry which is preliminary data.</text>
</comment>
<feature type="transmembrane region" description="Helical" evidence="8">
    <location>
        <begin position="106"/>
        <end position="123"/>
    </location>
</feature>
<accession>A0A6M0K529</accession>
<evidence type="ECO:0000313" key="11">
    <source>
        <dbReference type="Proteomes" id="UP000483379"/>
    </source>
</evidence>
<evidence type="ECO:0000256" key="7">
    <source>
        <dbReference type="RuleBase" id="RU000320"/>
    </source>
</evidence>
<feature type="transmembrane region" description="Helical" evidence="8">
    <location>
        <begin position="371"/>
        <end position="388"/>
    </location>
</feature>
<evidence type="ECO:0000256" key="1">
    <source>
        <dbReference type="ARBA" id="ARBA00004651"/>
    </source>
</evidence>
<evidence type="ECO:0000256" key="4">
    <source>
        <dbReference type="ARBA" id="ARBA00022692"/>
    </source>
</evidence>
<dbReference type="PANTHER" id="PTHR42703">
    <property type="entry name" value="NADH DEHYDROGENASE"/>
    <property type="match status" value="1"/>
</dbReference>
<dbReference type="PANTHER" id="PTHR42703:SF1">
    <property type="entry name" value="NA(+)_H(+) ANTIPORTER SUBUNIT D1"/>
    <property type="match status" value="1"/>
</dbReference>
<feature type="transmembrane region" description="Helical" evidence="8">
    <location>
        <begin position="129"/>
        <end position="147"/>
    </location>
</feature>
<evidence type="ECO:0000256" key="3">
    <source>
        <dbReference type="ARBA" id="ARBA00022475"/>
    </source>
</evidence>
<organism evidence="10 11">
    <name type="scientific">Thiorhodococcus minor</name>
    <dbReference type="NCBI Taxonomy" id="57489"/>
    <lineage>
        <taxon>Bacteria</taxon>
        <taxon>Pseudomonadati</taxon>
        <taxon>Pseudomonadota</taxon>
        <taxon>Gammaproteobacteria</taxon>
        <taxon>Chromatiales</taxon>
        <taxon>Chromatiaceae</taxon>
        <taxon>Thiorhodococcus</taxon>
    </lineage>
</organism>
<dbReference type="RefSeq" id="WP_164455056.1">
    <property type="nucleotide sequence ID" value="NZ_JAAIJQ010000086.1"/>
</dbReference>
<evidence type="ECO:0000313" key="10">
    <source>
        <dbReference type="EMBL" id="NEV64374.1"/>
    </source>
</evidence>
<dbReference type="GO" id="GO:0042773">
    <property type="term" value="P:ATP synthesis coupled electron transport"/>
    <property type="evidence" value="ECO:0007669"/>
    <property type="project" value="InterPro"/>
</dbReference>
<evidence type="ECO:0000256" key="5">
    <source>
        <dbReference type="ARBA" id="ARBA00022989"/>
    </source>
</evidence>
<dbReference type="GO" id="GO:0008137">
    <property type="term" value="F:NADH dehydrogenase (ubiquinone) activity"/>
    <property type="evidence" value="ECO:0007669"/>
    <property type="project" value="InterPro"/>
</dbReference>
<keyword evidence="4 7" id="KW-0812">Transmembrane</keyword>
<feature type="transmembrane region" description="Helical" evidence="8">
    <location>
        <begin position="159"/>
        <end position="178"/>
    </location>
</feature>
<dbReference type="GO" id="GO:0005886">
    <property type="term" value="C:plasma membrane"/>
    <property type="evidence" value="ECO:0007669"/>
    <property type="project" value="UniProtKB-SubCell"/>
</dbReference>
<evidence type="ECO:0000256" key="2">
    <source>
        <dbReference type="ARBA" id="ARBA00005346"/>
    </source>
</evidence>
<reference evidence="10 11" key="1">
    <citation type="submission" date="2020-02" db="EMBL/GenBank/DDBJ databases">
        <title>Genome sequences of Thiorhodococcus mannitoliphagus and Thiorhodococcus minor, purple sulfur photosynthetic bacteria in the gammaproteobacterial family, Chromatiaceae.</title>
        <authorList>
            <person name="Aviles F.A."/>
            <person name="Meyer T.E."/>
            <person name="Kyndt J.A."/>
        </authorList>
    </citation>
    <scope>NUCLEOTIDE SEQUENCE [LARGE SCALE GENOMIC DNA]</scope>
    <source>
        <strain evidence="10 11">DSM 11518</strain>
    </source>
</reference>
<keyword evidence="3" id="KW-1003">Cell membrane</keyword>
<dbReference type="Proteomes" id="UP000483379">
    <property type="component" value="Unassembled WGS sequence"/>
</dbReference>
<gene>
    <name evidence="10" type="ORF">G3446_21240</name>
</gene>
<feature type="transmembrane region" description="Helical" evidence="8">
    <location>
        <begin position="6"/>
        <end position="22"/>
    </location>
</feature>
<dbReference type="AlphaFoldDB" id="A0A6M0K529"/>
<sequence>MDASLALAVSVPLIGGLLATALPKRAQGLGLLASVATVLVVGWVMAGVWQQGSLHAELGGWAAPLGIALAADGLSAALLGMAALVALGVGIYASGYFRSADADRHFWPLWLLLWAALNGLLLAADLFNIYVTLELLGLTAAALGALTGTVDAVRANLRYLLVGLLGSMTYLLGVALVYTSYGTLDLGLLSNALEPGPVAATALVLMTAGLALKAALFPLHFWLPPAHANAPAPVSAALSALVVKAAFYLILRLWLDVFAPVVTPSAAGLMGMLGALAVIWGSWRALRAERLKLLAAYSTVAQIGYLCLFLPLLQALPPGAERDDLFVALVLMALTHGLAKAGLFLAAGLVQRSAGHDRIDDLGGTAQHMPATTFTIALAGTALIGLPPSGSFVGKWILMTSALESGQWWWILVIAIGTLLAAAYVFRVLSRAFNLEPTPRSFVTQARTEVPALLLALTSVAVLGLAADPLWRLLGAGGGA</sequence>
<evidence type="ECO:0000256" key="8">
    <source>
        <dbReference type="SAM" id="Phobius"/>
    </source>
</evidence>
<dbReference type="InterPro" id="IPR050586">
    <property type="entry name" value="CPA3_Na-H_Antiporter_D"/>
</dbReference>
<protein>
    <submittedName>
        <fullName evidence="10">Oxidoreductase</fullName>
    </submittedName>
</protein>
<feature type="transmembrane region" description="Helical" evidence="8">
    <location>
        <begin position="261"/>
        <end position="281"/>
    </location>
</feature>
<feature type="transmembrane region" description="Helical" evidence="8">
    <location>
        <begin position="450"/>
        <end position="467"/>
    </location>
</feature>
<proteinExistence type="inferred from homology"/>
<feature type="transmembrane region" description="Helical" evidence="8">
    <location>
        <begin position="408"/>
        <end position="429"/>
    </location>
</feature>
<feature type="transmembrane region" description="Helical" evidence="8">
    <location>
        <begin position="198"/>
        <end position="222"/>
    </location>
</feature>
<dbReference type="EMBL" id="JAAIJQ010000086">
    <property type="protein sequence ID" value="NEV64374.1"/>
    <property type="molecule type" value="Genomic_DNA"/>
</dbReference>
<name>A0A6M0K529_9GAMM</name>
<feature type="transmembrane region" description="Helical" evidence="8">
    <location>
        <begin position="61"/>
        <end position="94"/>
    </location>
</feature>
<feature type="transmembrane region" description="Helical" evidence="8">
    <location>
        <begin position="29"/>
        <end position="49"/>
    </location>
</feature>
<dbReference type="PRINTS" id="PR01437">
    <property type="entry name" value="NUOXDRDTASE4"/>
</dbReference>
<feature type="transmembrane region" description="Helical" evidence="8">
    <location>
        <begin position="325"/>
        <end position="350"/>
    </location>
</feature>
<keyword evidence="11" id="KW-1185">Reference proteome</keyword>
<dbReference type="InterPro" id="IPR003918">
    <property type="entry name" value="NADH_UbQ_OxRdtase"/>
</dbReference>
<keyword evidence="5 8" id="KW-1133">Transmembrane helix</keyword>
<dbReference type="InterPro" id="IPR001750">
    <property type="entry name" value="ND/Mrp_TM"/>
</dbReference>
<comment type="subcellular location">
    <subcellularLocation>
        <location evidence="1">Cell membrane</location>
        <topology evidence="1">Multi-pass membrane protein</topology>
    </subcellularLocation>
    <subcellularLocation>
        <location evidence="7">Membrane</location>
        <topology evidence="7">Multi-pass membrane protein</topology>
    </subcellularLocation>
</comment>